<dbReference type="Gene3D" id="3.40.50.720">
    <property type="entry name" value="NAD(P)-binding Rossmann-like Domain"/>
    <property type="match status" value="2"/>
</dbReference>
<keyword evidence="7 10" id="KW-0443">Lipid metabolism</keyword>
<evidence type="ECO:0000256" key="9">
    <source>
        <dbReference type="ARBA" id="ARBA00052530"/>
    </source>
</evidence>
<evidence type="ECO:0000313" key="13">
    <source>
        <dbReference type="EMBL" id="CRK93122.1"/>
    </source>
</evidence>
<dbReference type="GO" id="GO:0016020">
    <property type="term" value="C:membrane"/>
    <property type="evidence" value="ECO:0007669"/>
    <property type="project" value="UniProtKB-SubCell"/>
</dbReference>
<dbReference type="GO" id="GO:0035336">
    <property type="term" value="P:long-chain fatty-acyl-CoA metabolic process"/>
    <property type="evidence" value="ECO:0007669"/>
    <property type="project" value="TreeGrafter"/>
</dbReference>
<sequence length="994" mass="114160">MKGLNSVQQFYKDKVVFITGGSGFMGKVLLEKLLYSCSSLKNIIILMRSKQEKSEMQRFREFKQLPMFQRIMNEKPHVMKKIIVVYGDVTLPKLGLSKEHLDKVLESNLVFHVAASLKLEATLKPNILMNLTGTKNVIDIAKMMPNHILMIHFSTAFCCVEQEILEEKIIEWKDNPEDLIRCAEWMSEEAMADMQKSVMGGHPNTYTYTKRLAEILVRNEYSKGFPICIIRPSVVVPAYKEPLPGWVDSLNGPAGLMLGAAKGVIRSMLVDGNSKSEGIPVDIAINGAILIAKKVANTSQRSQDVEVFNVTASETKKRTMKYILEKAKKINFEIPVGIGIWYPDGIITTNKFVHKINVLFLHWFPAYFIDLILFCLRQKRFMIRMQTKIMQGLEVLQFFTMRNWTFSSNNFKKLNDNLSSEEYQMFFIDTEAIPDSFEDEFIKNCLLGGRQYILKEKLSTIPRARMQIKMCDTNILCLQRKMTNMNSIQKFYKDKTIFITGASGFMGKVLLEKLLYSCSELKAVIILMRPKRGKSEVERVAGFQNIQMFQRIMNEKPHVMKKIIVVYGDVTLPKLGLSKEHLDKVLESNLVFHVAASLKLEATLKPNILMNLTGTKNVIDITKMMPNHILMVHFSTAFCCVEQEILEEKIIEWKDNPEDLIRCAEWMSEEAMAGMQKSVMGGHPNTYTYTKRLAEILVRNEYSKGFPICIIRPSVVVPAYKEPLPGWVDSLNGPAGLMLGAAKGVIRSMLVDGDLDAEIVPVDIAINGTIIIAKQIAMQQKRSNDVEVFNVTASETKKRTMKYILEKAKKINFETPLEMGLWYPDGTITTNKYVQKVNVALFHWLPAYFIDFLMFCLMQKRFMLHVQNRISQGLEVLQFFTMRQWVFLSQKFKDLNKNLSPEEYEMFFIDTDVVPDEFEDEFLRNCLLGARQFILKEPLSTIPRARIQMKIAYVVDRLCKCLFFYFIIKYLLNSLGMMAFIENLTMKSNQTSAI</sequence>
<feature type="domain" description="Fatty acyl-CoA reductase C-terminal" evidence="11">
    <location>
        <begin position="361"/>
        <end position="456"/>
    </location>
</feature>
<keyword evidence="4 10" id="KW-0812">Transmembrane</keyword>
<dbReference type="EC" id="1.2.1.84" evidence="10"/>
<dbReference type="GO" id="GO:0080019">
    <property type="term" value="F:alcohol-forming very long-chain fatty acyl-CoA reductase activity"/>
    <property type="evidence" value="ECO:0007669"/>
    <property type="project" value="InterPro"/>
</dbReference>
<name>A0A1J1I008_9DIPT</name>
<dbReference type="OrthoDB" id="429813at2759"/>
<evidence type="ECO:0000259" key="12">
    <source>
        <dbReference type="Pfam" id="PF07993"/>
    </source>
</evidence>
<comment type="function">
    <text evidence="10">Catalyzes the reduction of fatty acyl-CoA to fatty alcohols.</text>
</comment>
<dbReference type="InterPro" id="IPR036291">
    <property type="entry name" value="NAD(P)-bd_dom_sf"/>
</dbReference>
<proteinExistence type="inferred from homology"/>
<evidence type="ECO:0000256" key="10">
    <source>
        <dbReference type="RuleBase" id="RU363097"/>
    </source>
</evidence>
<dbReference type="CDD" id="cd09071">
    <property type="entry name" value="FAR_C"/>
    <property type="match status" value="2"/>
</dbReference>
<dbReference type="SUPFAM" id="SSF51735">
    <property type="entry name" value="NAD(P)-binding Rossmann-fold domains"/>
    <property type="match status" value="2"/>
</dbReference>
<dbReference type="AlphaFoldDB" id="A0A1J1I008"/>
<evidence type="ECO:0000256" key="3">
    <source>
        <dbReference type="ARBA" id="ARBA00022516"/>
    </source>
</evidence>
<dbReference type="STRING" id="568069.A0A1J1I008"/>
<comment type="subcellular location">
    <subcellularLocation>
        <location evidence="1">Membrane</location>
        <topology evidence="1">Multi-pass membrane protein</topology>
    </subcellularLocation>
</comment>
<comment type="catalytic activity">
    <reaction evidence="9 10">
        <text>a long-chain fatty acyl-CoA + 2 NADPH + 2 H(+) = a long-chain primary fatty alcohol + 2 NADP(+) + CoA</text>
        <dbReference type="Rhea" id="RHEA:52716"/>
        <dbReference type="ChEBI" id="CHEBI:15378"/>
        <dbReference type="ChEBI" id="CHEBI:57287"/>
        <dbReference type="ChEBI" id="CHEBI:57783"/>
        <dbReference type="ChEBI" id="CHEBI:58349"/>
        <dbReference type="ChEBI" id="CHEBI:77396"/>
        <dbReference type="ChEBI" id="CHEBI:83139"/>
        <dbReference type="EC" id="1.2.1.84"/>
    </reaction>
</comment>
<keyword evidence="3 10" id="KW-0444">Lipid biosynthesis</keyword>
<feature type="domain" description="Fatty acyl-CoA reductase C-terminal" evidence="11">
    <location>
        <begin position="842"/>
        <end position="937"/>
    </location>
</feature>
<dbReference type="PANTHER" id="PTHR11011:SF12">
    <property type="entry name" value="FATTY ACYL-COA REDUCTASE"/>
    <property type="match status" value="1"/>
</dbReference>
<keyword evidence="8 10" id="KW-0472">Membrane</keyword>
<evidence type="ECO:0000256" key="6">
    <source>
        <dbReference type="ARBA" id="ARBA00022989"/>
    </source>
</evidence>
<protein>
    <recommendedName>
        <fullName evidence="10">Fatty acyl-CoA reductase</fullName>
        <ecNumber evidence="10">1.2.1.84</ecNumber>
    </recommendedName>
</protein>
<organism evidence="13 14">
    <name type="scientific">Clunio marinus</name>
    <dbReference type="NCBI Taxonomy" id="568069"/>
    <lineage>
        <taxon>Eukaryota</taxon>
        <taxon>Metazoa</taxon>
        <taxon>Ecdysozoa</taxon>
        <taxon>Arthropoda</taxon>
        <taxon>Hexapoda</taxon>
        <taxon>Insecta</taxon>
        <taxon>Pterygota</taxon>
        <taxon>Neoptera</taxon>
        <taxon>Endopterygota</taxon>
        <taxon>Diptera</taxon>
        <taxon>Nematocera</taxon>
        <taxon>Chironomoidea</taxon>
        <taxon>Chironomidae</taxon>
        <taxon>Clunio</taxon>
    </lineage>
</organism>
<reference evidence="13 14" key="1">
    <citation type="submission" date="2015-04" db="EMBL/GenBank/DDBJ databases">
        <authorList>
            <person name="Syromyatnikov M.Y."/>
            <person name="Popov V.N."/>
        </authorList>
    </citation>
    <scope>NUCLEOTIDE SEQUENCE [LARGE SCALE GENOMIC DNA]</scope>
</reference>
<evidence type="ECO:0000256" key="4">
    <source>
        <dbReference type="ARBA" id="ARBA00022692"/>
    </source>
</evidence>
<keyword evidence="14" id="KW-1185">Reference proteome</keyword>
<evidence type="ECO:0000256" key="7">
    <source>
        <dbReference type="ARBA" id="ARBA00023098"/>
    </source>
</evidence>
<evidence type="ECO:0000256" key="8">
    <source>
        <dbReference type="ARBA" id="ARBA00023136"/>
    </source>
</evidence>
<evidence type="ECO:0000259" key="11">
    <source>
        <dbReference type="Pfam" id="PF03015"/>
    </source>
</evidence>
<dbReference type="InterPro" id="IPR033640">
    <property type="entry name" value="FAR_C"/>
</dbReference>
<evidence type="ECO:0000256" key="2">
    <source>
        <dbReference type="ARBA" id="ARBA00005928"/>
    </source>
</evidence>
<evidence type="ECO:0000313" key="14">
    <source>
        <dbReference type="Proteomes" id="UP000183832"/>
    </source>
</evidence>
<dbReference type="InterPro" id="IPR026055">
    <property type="entry name" value="FAR"/>
</dbReference>
<evidence type="ECO:0000256" key="5">
    <source>
        <dbReference type="ARBA" id="ARBA00022857"/>
    </source>
</evidence>
<dbReference type="GO" id="GO:0005777">
    <property type="term" value="C:peroxisome"/>
    <property type="evidence" value="ECO:0007669"/>
    <property type="project" value="TreeGrafter"/>
</dbReference>
<evidence type="ECO:0000256" key="1">
    <source>
        <dbReference type="ARBA" id="ARBA00004141"/>
    </source>
</evidence>
<dbReference type="FunFam" id="3.40.50.720:FF:000143">
    <property type="entry name" value="Fatty acyl-CoA reductase"/>
    <property type="match status" value="2"/>
</dbReference>
<comment type="similarity">
    <text evidence="2 10">Belongs to the fatty acyl-CoA reductase family.</text>
</comment>
<dbReference type="EMBL" id="CVRI01000036">
    <property type="protein sequence ID" value="CRK93122.1"/>
    <property type="molecule type" value="Genomic_DNA"/>
</dbReference>
<dbReference type="Pfam" id="PF07993">
    <property type="entry name" value="NAD_binding_4"/>
    <property type="match status" value="2"/>
</dbReference>
<feature type="transmembrane region" description="Helical" evidence="10">
    <location>
        <begin position="962"/>
        <end position="981"/>
    </location>
</feature>
<keyword evidence="6 10" id="KW-1133">Transmembrane helix</keyword>
<keyword evidence="10" id="KW-0560">Oxidoreductase</keyword>
<dbReference type="CDD" id="cd05236">
    <property type="entry name" value="FAR-N_SDR_e"/>
    <property type="match status" value="2"/>
</dbReference>
<dbReference type="Pfam" id="PF03015">
    <property type="entry name" value="Sterile"/>
    <property type="match status" value="2"/>
</dbReference>
<feature type="domain" description="Thioester reductase (TE)" evidence="12">
    <location>
        <begin position="18"/>
        <end position="286"/>
    </location>
</feature>
<accession>A0A1J1I008</accession>
<feature type="domain" description="Thioester reductase (TE)" evidence="12">
    <location>
        <begin position="499"/>
        <end position="767"/>
    </location>
</feature>
<keyword evidence="5 10" id="KW-0521">NADP</keyword>
<gene>
    <name evidence="13" type="ORF">CLUMA_CG006592</name>
</gene>
<dbReference type="InterPro" id="IPR013120">
    <property type="entry name" value="FAR_NAD-bd"/>
</dbReference>
<dbReference type="PANTHER" id="PTHR11011">
    <property type="entry name" value="MALE STERILITY PROTEIN 2-RELATED"/>
    <property type="match status" value="1"/>
</dbReference>
<dbReference type="Proteomes" id="UP000183832">
    <property type="component" value="Unassembled WGS sequence"/>
</dbReference>
<dbReference type="GO" id="GO:0102965">
    <property type="term" value="F:alcohol-forming long-chain fatty acyl-CoA reductase activity"/>
    <property type="evidence" value="ECO:0007669"/>
    <property type="project" value="UniProtKB-EC"/>
</dbReference>